<dbReference type="InterPro" id="IPR053147">
    <property type="entry name" value="Hsp_HslJ-like"/>
</dbReference>
<dbReference type="HOGENOM" id="CLU_075808_3_3_6"/>
<evidence type="ECO:0000313" key="4">
    <source>
        <dbReference type="Proteomes" id="UP000013165"/>
    </source>
</evidence>
<dbReference type="eggNOG" id="COG3187">
    <property type="taxonomic scope" value="Bacteria"/>
</dbReference>
<feature type="domain" description="DUF306" evidence="2">
    <location>
        <begin position="86"/>
        <end position="191"/>
    </location>
</feature>
<keyword evidence="4" id="KW-1185">Reference proteome</keyword>
<evidence type="ECO:0000256" key="1">
    <source>
        <dbReference type="SAM" id="MobiDB-lite"/>
    </source>
</evidence>
<evidence type="ECO:0000259" key="2">
    <source>
        <dbReference type="Pfam" id="PF03724"/>
    </source>
</evidence>
<evidence type="ECO:0000313" key="3">
    <source>
        <dbReference type="EMBL" id="ENO14802.2"/>
    </source>
</evidence>
<dbReference type="AlphaFoldDB" id="N6WUW5"/>
<comment type="caution">
    <text evidence="3">The sequence shown here is derived from an EMBL/GenBank/DDBJ whole genome shotgun (WGS) entry which is preliminary data.</text>
</comment>
<gene>
    <name evidence="3" type="ORF">J057_05606</name>
</gene>
<dbReference type="OrthoDB" id="5348860at2"/>
<dbReference type="PANTHER" id="PTHR35535">
    <property type="entry name" value="HEAT SHOCK PROTEIN HSLJ"/>
    <property type="match status" value="1"/>
</dbReference>
<proteinExistence type="predicted"/>
<dbReference type="STRING" id="626887.J057_05606"/>
<name>N6WUW5_9GAMM</name>
<dbReference type="PATRIC" id="fig|626887.3.peg.1111"/>
<accession>N6WUW5</accession>
<dbReference type="InterPro" id="IPR005184">
    <property type="entry name" value="DUF306_Meta_HslJ"/>
</dbReference>
<dbReference type="PANTHER" id="PTHR35535:SF1">
    <property type="entry name" value="HEAT SHOCK PROTEIN HSLJ"/>
    <property type="match status" value="1"/>
</dbReference>
<feature type="region of interest" description="Disordered" evidence="1">
    <location>
        <begin position="1"/>
        <end position="23"/>
    </location>
</feature>
<protein>
    <submittedName>
        <fullName evidence="3">META domain-containing protein</fullName>
    </submittedName>
</protein>
<sequence length="202" mass="22688">MRPGHCRRAGSVPKGTEKAGAVERRRRIAAAVSRRWRSRDPEQQGIANMNVCLRSLIIVAFCLWGVTACTTVPEEDSAEMKREVSFTNTFWQLQHVGGKPVKVATVRETPFIIFLDDGRVSGSTGCNRLRGTYGMVDGNFRFKEMASTREPCPEGNYETPFLIAMKKTMGAEMEENHLVLLNEEGQILAVFEAFTGEKRRDE</sequence>
<dbReference type="Pfam" id="PF03724">
    <property type="entry name" value="META"/>
    <property type="match status" value="1"/>
</dbReference>
<dbReference type="Gene3D" id="2.40.128.270">
    <property type="match status" value="1"/>
</dbReference>
<organism evidence="3 4">
    <name type="scientific">Marinobacter nanhaiticus D15-8W</name>
    <dbReference type="NCBI Taxonomy" id="626887"/>
    <lineage>
        <taxon>Bacteria</taxon>
        <taxon>Pseudomonadati</taxon>
        <taxon>Pseudomonadota</taxon>
        <taxon>Gammaproteobacteria</taxon>
        <taxon>Pseudomonadales</taxon>
        <taxon>Marinobacteraceae</taxon>
        <taxon>Marinobacter</taxon>
    </lineage>
</organism>
<dbReference type="EMBL" id="APLQ01000011">
    <property type="protein sequence ID" value="ENO14802.2"/>
    <property type="molecule type" value="Genomic_DNA"/>
</dbReference>
<reference evidence="3 4" key="1">
    <citation type="journal article" date="2013" name="Genome Announc.">
        <title>Genome Sequence of the Polycyclic Aromatic Hydrocarbon-Degrading Bacterium Strain Marinobacter nanhaiticus D15-8WT.</title>
        <authorList>
            <person name="Cui Z."/>
            <person name="Gao W."/>
            <person name="Li Q."/>
            <person name="Xu G."/>
            <person name="Zheng L."/>
        </authorList>
    </citation>
    <scope>NUCLEOTIDE SEQUENCE [LARGE SCALE GENOMIC DNA]</scope>
    <source>
        <strain evidence="3 4">D15-8W</strain>
    </source>
</reference>
<dbReference type="InterPro" id="IPR038670">
    <property type="entry name" value="HslJ-like_sf"/>
</dbReference>
<dbReference type="Proteomes" id="UP000013165">
    <property type="component" value="Unassembled WGS sequence"/>
</dbReference>